<proteinExistence type="predicted"/>
<evidence type="ECO:0000313" key="1">
    <source>
        <dbReference type="EMBL" id="KAJ5720095.1"/>
    </source>
</evidence>
<reference evidence="1" key="1">
    <citation type="journal article" date="2023" name="IMA Fungus">
        <title>Comparative genomic study of the Penicillium genus elucidates a diverse pangenome and 15 lateral gene transfer events.</title>
        <authorList>
            <person name="Petersen C."/>
            <person name="Sorensen T."/>
            <person name="Nielsen M.R."/>
            <person name="Sondergaard T.E."/>
            <person name="Sorensen J.L."/>
            <person name="Fitzpatrick D.A."/>
            <person name="Frisvad J.C."/>
            <person name="Nielsen K.L."/>
        </authorList>
    </citation>
    <scope>NUCLEOTIDE SEQUENCE</scope>
    <source>
        <strain evidence="1">IBT 17514</strain>
    </source>
</reference>
<evidence type="ECO:0000313" key="2">
    <source>
        <dbReference type="Proteomes" id="UP001215712"/>
    </source>
</evidence>
<dbReference type="AlphaFoldDB" id="A0AAD6HJW8"/>
<organism evidence="1 2">
    <name type="scientific">Penicillium malachiteum</name>
    <dbReference type="NCBI Taxonomy" id="1324776"/>
    <lineage>
        <taxon>Eukaryota</taxon>
        <taxon>Fungi</taxon>
        <taxon>Dikarya</taxon>
        <taxon>Ascomycota</taxon>
        <taxon>Pezizomycotina</taxon>
        <taxon>Eurotiomycetes</taxon>
        <taxon>Eurotiomycetidae</taxon>
        <taxon>Eurotiales</taxon>
        <taxon>Aspergillaceae</taxon>
        <taxon>Penicillium</taxon>
    </lineage>
</organism>
<comment type="caution">
    <text evidence="1">The sequence shown here is derived from an EMBL/GenBank/DDBJ whole genome shotgun (WGS) entry which is preliminary data.</text>
</comment>
<dbReference type="EMBL" id="JAQJAN010000009">
    <property type="protein sequence ID" value="KAJ5720095.1"/>
    <property type="molecule type" value="Genomic_DNA"/>
</dbReference>
<name>A0AAD6HJW8_9EURO</name>
<gene>
    <name evidence="1" type="ORF">N7493_006973</name>
</gene>
<reference evidence="1" key="2">
    <citation type="submission" date="2023-01" db="EMBL/GenBank/DDBJ databases">
        <authorList>
            <person name="Petersen C."/>
        </authorList>
    </citation>
    <scope>NUCLEOTIDE SEQUENCE</scope>
    <source>
        <strain evidence="1">IBT 17514</strain>
    </source>
</reference>
<keyword evidence="2" id="KW-1185">Reference proteome</keyword>
<sequence>MPIIRDFTLPVSAQLLDLPEISNAKFFIAFISSDSPVIKQPWRADVCTALRYIDTAFSAETTLKVAIVPNIPALIVRFKHIDNKITATRKLIKGEILDKARLISFLT</sequence>
<protein>
    <submittedName>
        <fullName evidence="1">Uncharacterized protein</fullName>
    </submittedName>
</protein>
<accession>A0AAD6HJW8</accession>
<dbReference type="Proteomes" id="UP001215712">
    <property type="component" value="Unassembled WGS sequence"/>
</dbReference>